<keyword evidence="9" id="KW-1185">Reference proteome</keyword>
<dbReference type="OrthoDB" id="7677582at2759"/>
<feature type="region of interest" description="Disordered" evidence="6">
    <location>
        <begin position="1"/>
        <end position="117"/>
    </location>
</feature>
<evidence type="ECO:0000256" key="5">
    <source>
        <dbReference type="ARBA" id="ARBA00023212"/>
    </source>
</evidence>
<evidence type="ECO:0000259" key="7">
    <source>
        <dbReference type="Pfam" id="PF06886"/>
    </source>
</evidence>
<keyword evidence="5" id="KW-0206">Cytoskeleton</keyword>
<dbReference type="GO" id="GO:0008017">
    <property type="term" value="F:microtubule binding"/>
    <property type="evidence" value="ECO:0007669"/>
    <property type="project" value="TreeGrafter"/>
</dbReference>
<feature type="compositionally biased region" description="Basic and acidic residues" evidence="6">
    <location>
        <begin position="86"/>
        <end position="103"/>
    </location>
</feature>
<feature type="region of interest" description="Disordered" evidence="6">
    <location>
        <begin position="386"/>
        <end position="418"/>
    </location>
</feature>
<feature type="compositionally biased region" description="Polar residues" evidence="6">
    <location>
        <begin position="29"/>
        <end position="46"/>
    </location>
</feature>
<comment type="subcellular location">
    <subcellularLocation>
        <location evidence="1">Cytoplasm</location>
        <location evidence="1">Cytoskeleton</location>
    </subcellularLocation>
</comment>
<dbReference type="GO" id="GO:0090307">
    <property type="term" value="P:mitotic spindle assembly"/>
    <property type="evidence" value="ECO:0007669"/>
    <property type="project" value="TreeGrafter"/>
</dbReference>
<dbReference type="GO" id="GO:0030295">
    <property type="term" value="F:protein kinase activator activity"/>
    <property type="evidence" value="ECO:0007669"/>
    <property type="project" value="TreeGrafter"/>
</dbReference>
<evidence type="ECO:0000313" key="8">
    <source>
        <dbReference type="EMBL" id="URE11850.1"/>
    </source>
</evidence>
<dbReference type="Pfam" id="PF06886">
    <property type="entry name" value="TPX2"/>
    <property type="match status" value="1"/>
</dbReference>
<dbReference type="GO" id="GO:0005819">
    <property type="term" value="C:spindle"/>
    <property type="evidence" value="ECO:0007669"/>
    <property type="project" value="InterPro"/>
</dbReference>
<dbReference type="GO" id="GO:0060236">
    <property type="term" value="P:regulation of mitotic spindle organization"/>
    <property type="evidence" value="ECO:0007669"/>
    <property type="project" value="InterPro"/>
</dbReference>
<gene>
    <name evidence="8" type="ORF">MUK42_04544</name>
</gene>
<protein>
    <submittedName>
        <fullName evidence="8">Targeting protein for Xklp2 (TPX2)</fullName>
    </submittedName>
</protein>
<dbReference type="Proteomes" id="UP001055439">
    <property type="component" value="Chromosome 6"/>
</dbReference>
<reference evidence="8" key="1">
    <citation type="submission" date="2022-05" db="EMBL/GenBank/DDBJ databases">
        <title>The Musa troglodytarum L. genome provides insights into the mechanism of non-climacteric behaviour and enrichment of carotenoids.</title>
        <authorList>
            <person name="Wang J."/>
        </authorList>
    </citation>
    <scope>NUCLEOTIDE SEQUENCE</scope>
    <source>
        <tissue evidence="8">Leaf</tissue>
    </source>
</reference>
<evidence type="ECO:0000256" key="1">
    <source>
        <dbReference type="ARBA" id="ARBA00004245"/>
    </source>
</evidence>
<dbReference type="EMBL" id="CP097508">
    <property type="protein sequence ID" value="URE11850.1"/>
    <property type="molecule type" value="Genomic_DNA"/>
</dbReference>
<dbReference type="AlphaFoldDB" id="A0A9E7GCE8"/>
<keyword evidence="3" id="KW-0963">Cytoplasm</keyword>
<name>A0A9E7GCE8_9LILI</name>
<keyword evidence="4" id="KW-0493">Microtubule</keyword>
<feature type="domain" description="TPX2 C-terminal" evidence="7">
    <location>
        <begin position="328"/>
        <end position="401"/>
    </location>
</feature>
<feature type="compositionally biased region" description="Basic and acidic residues" evidence="6">
    <location>
        <begin position="212"/>
        <end position="225"/>
    </location>
</feature>
<sequence length="418" mass="47162">MATPVKRSQAPRRQTSEIPKLSENLDPNLPSTPCRRSTKSPATNSARPKKSASKTPVRIPSSSPSPARDNSSVAPKRSSVTPLKSLDPEKCHREVARLKENTSKSEPAAVEDTEVTDSRARAMKQLLLEEAMSGLPESGAGRVTHMVNAFERLLSISKEPKGEDGGEAKRKVMNWALPGLQQPPKAKVSQNSCSPVLCSTDFPAVEGSEADSAEHSSVSKKDKSSFRSSNGINGSDEGRRNRRNSTGFSGRRRIKKFKVKSLQPFKLRTEQRGRFKEEQFIKKVKEMLLEEERKRTPIAKGLPWTTDEPEVLIKPPIKEPTEPIELILHSDVRAVERADFDLHVAERMSFVEQIKLERERQKKLEEEEEIRRLRKELVPKAQPMPYFDRPFIPRKSAKPQTLPKEPRLLLHVHHPKEP</sequence>
<evidence type="ECO:0000256" key="4">
    <source>
        <dbReference type="ARBA" id="ARBA00022701"/>
    </source>
</evidence>
<dbReference type="GO" id="GO:0005880">
    <property type="term" value="C:nuclear microtubule"/>
    <property type="evidence" value="ECO:0007669"/>
    <property type="project" value="TreeGrafter"/>
</dbReference>
<dbReference type="PANTHER" id="PTHR14326">
    <property type="entry name" value="TARGETING PROTEIN FOR XKLP2"/>
    <property type="match status" value="1"/>
</dbReference>
<organism evidence="8 9">
    <name type="scientific">Musa troglodytarum</name>
    <name type="common">fe'i banana</name>
    <dbReference type="NCBI Taxonomy" id="320322"/>
    <lineage>
        <taxon>Eukaryota</taxon>
        <taxon>Viridiplantae</taxon>
        <taxon>Streptophyta</taxon>
        <taxon>Embryophyta</taxon>
        <taxon>Tracheophyta</taxon>
        <taxon>Spermatophyta</taxon>
        <taxon>Magnoliopsida</taxon>
        <taxon>Liliopsida</taxon>
        <taxon>Zingiberales</taxon>
        <taxon>Musaceae</taxon>
        <taxon>Musa</taxon>
    </lineage>
</organism>
<evidence type="ECO:0000256" key="6">
    <source>
        <dbReference type="SAM" id="MobiDB-lite"/>
    </source>
</evidence>
<evidence type="ECO:0000256" key="2">
    <source>
        <dbReference type="ARBA" id="ARBA00005885"/>
    </source>
</evidence>
<dbReference type="InterPro" id="IPR027329">
    <property type="entry name" value="TPX2_C"/>
</dbReference>
<dbReference type="InterPro" id="IPR009675">
    <property type="entry name" value="TPX2_fam"/>
</dbReference>
<comment type="similarity">
    <text evidence="2">Belongs to the TPX2 family.</text>
</comment>
<feature type="region of interest" description="Disordered" evidence="6">
    <location>
        <begin position="207"/>
        <end position="255"/>
    </location>
</feature>
<accession>A0A9E7GCE8</accession>
<feature type="compositionally biased region" description="Polar residues" evidence="6">
    <location>
        <begin position="68"/>
        <end position="82"/>
    </location>
</feature>
<evidence type="ECO:0000313" key="9">
    <source>
        <dbReference type="Proteomes" id="UP001055439"/>
    </source>
</evidence>
<dbReference type="PANTHER" id="PTHR14326:SF58">
    <property type="entry name" value="TPX2 (TARGETING PROTEIN FOR XKLP2) PROTEIN FAMILY"/>
    <property type="match status" value="1"/>
</dbReference>
<proteinExistence type="inferred from homology"/>
<evidence type="ECO:0000256" key="3">
    <source>
        <dbReference type="ARBA" id="ARBA00022490"/>
    </source>
</evidence>